<evidence type="ECO:0000313" key="3">
    <source>
        <dbReference type="Proteomes" id="UP000252558"/>
    </source>
</evidence>
<keyword evidence="1" id="KW-0472">Membrane</keyword>
<evidence type="ECO:0000313" key="2">
    <source>
        <dbReference type="EMBL" id="RCU42888.1"/>
    </source>
</evidence>
<reference evidence="2 3" key="1">
    <citation type="submission" date="2018-07" db="EMBL/GenBank/DDBJ databases">
        <title>Corallincola holothuriorum sp. nov., a new facultative anaerobe isolated from sea cucumber Apostichopus japonicus.</title>
        <authorList>
            <person name="Xia H."/>
        </authorList>
    </citation>
    <scope>NUCLEOTIDE SEQUENCE [LARGE SCALE GENOMIC DNA]</scope>
    <source>
        <strain evidence="2 3">C4</strain>
    </source>
</reference>
<evidence type="ECO:0000256" key="1">
    <source>
        <dbReference type="SAM" id="Phobius"/>
    </source>
</evidence>
<feature type="transmembrane region" description="Helical" evidence="1">
    <location>
        <begin position="339"/>
        <end position="360"/>
    </location>
</feature>
<gene>
    <name evidence="2" type="ORF">DU002_19075</name>
</gene>
<dbReference type="InterPro" id="IPR010266">
    <property type="entry name" value="NnrS"/>
</dbReference>
<sequence>MMQITDASTESKLTPLLRLAFRPFFLFGSLFSLAAIALWVGSLNGWFSFTPYGSSLWWHTHEMLFGFVCAIIAGFLLTAVQTWTGLRGLRGTPLLLLVLLWLAGRIALLLELGQLQWLAAVIDLLFLPCVALLMANYVVRVKQWRNLVFTPLLLGLTLANALMHSAVIGAFPAGMQLGSTIAVLLISLVIFVVGGRVIPFFTSRACGFDKPQPLVWLEAVGAISLLAVIITLLVSIGWQVPKEISIVLWATIAISQLLRMARWRPQATLSNPLLWSLHLSYLFIPIGALLALGFHLGWVYSMSPAIHALTVGGMGGLILAMLARVSLGHTGRPLKAHPQMSIAFAALLLAALIRSVLPALMPQWLIWGWSLSALGWIIGYGLFMLHYSKILSTPRADGRPG</sequence>
<dbReference type="Proteomes" id="UP000252558">
    <property type="component" value="Unassembled WGS sequence"/>
</dbReference>
<dbReference type="Pfam" id="PF05940">
    <property type="entry name" value="NnrS"/>
    <property type="match status" value="1"/>
</dbReference>
<dbReference type="AlphaFoldDB" id="A0A368MXH4"/>
<feature type="transmembrane region" description="Helical" evidence="1">
    <location>
        <begin position="273"/>
        <end position="300"/>
    </location>
</feature>
<feature type="transmembrane region" description="Helical" evidence="1">
    <location>
        <begin position="244"/>
        <end position="261"/>
    </location>
</feature>
<proteinExistence type="predicted"/>
<feature type="transmembrane region" description="Helical" evidence="1">
    <location>
        <begin position="21"/>
        <end position="43"/>
    </location>
</feature>
<organism evidence="2 3">
    <name type="scientific">Corallincola holothuriorum</name>
    <dbReference type="NCBI Taxonomy" id="2282215"/>
    <lineage>
        <taxon>Bacteria</taxon>
        <taxon>Pseudomonadati</taxon>
        <taxon>Pseudomonadota</taxon>
        <taxon>Gammaproteobacteria</taxon>
        <taxon>Alteromonadales</taxon>
        <taxon>Psychromonadaceae</taxon>
        <taxon>Corallincola</taxon>
    </lineage>
</organism>
<comment type="caution">
    <text evidence="2">The sequence shown here is derived from an EMBL/GenBank/DDBJ whole genome shotgun (WGS) entry which is preliminary data.</text>
</comment>
<keyword evidence="1" id="KW-0812">Transmembrane</keyword>
<keyword evidence="3" id="KW-1185">Reference proteome</keyword>
<dbReference type="OrthoDB" id="9770040at2"/>
<accession>A0A368MXH4</accession>
<feature type="transmembrane region" description="Helical" evidence="1">
    <location>
        <begin position="306"/>
        <end position="327"/>
    </location>
</feature>
<feature type="transmembrane region" description="Helical" evidence="1">
    <location>
        <begin position="214"/>
        <end position="238"/>
    </location>
</feature>
<feature type="transmembrane region" description="Helical" evidence="1">
    <location>
        <begin position="63"/>
        <end position="80"/>
    </location>
</feature>
<feature type="transmembrane region" description="Helical" evidence="1">
    <location>
        <begin position="116"/>
        <end position="139"/>
    </location>
</feature>
<feature type="transmembrane region" description="Helical" evidence="1">
    <location>
        <begin position="92"/>
        <end position="110"/>
    </location>
</feature>
<dbReference type="RefSeq" id="WP_114340048.1">
    <property type="nucleotide sequence ID" value="NZ_QPID01000019.1"/>
</dbReference>
<dbReference type="EMBL" id="QPID01000019">
    <property type="protein sequence ID" value="RCU42888.1"/>
    <property type="molecule type" value="Genomic_DNA"/>
</dbReference>
<feature type="transmembrane region" description="Helical" evidence="1">
    <location>
        <begin position="181"/>
        <end position="202"/>
    </location>
</feature>
<protein>
    <submittedName>
        <fullName evidence="2">NnrS family protein</fullName>
    </submittedName>
</protein>
<name>A0A368MXH4_9GAMM</name>
<feature type="transmembrane region" description="Helical" evidence="1">
    <location>
        <begin position="366"/>
        <end position="385"/>
    </location>
</feature>
<keyword evidence="1" id="KW-1133">Transmembrane helix</keyword>
<feature type="transmembrane region" description="Helical" evidence="1">
    <location>
        <begin position="151"/>
        <end position="175"/>
    </location>
</feature>